<sequence length="118" mass="13115">MKRLLFVLTIVSSLFILAPGGSALFAAGTDGFSGRNYLKMESPVRTFYVNGFVHGMSIVQPMADENAIVPWLETCIGRMGPVQFEKTLTEYINAHPELQDARLDVLAFLAFKAECRKK</sequence>
<dbReference type="EMBL" id="UOGF01000119">
    <property type="protein sequence ID" value="VAX33747.1"/>
    <property type="molecule type" value="Genomic_DNA"/>
</dbReference>
<reference evidence="1" key="1">
    <citation type="submission" date="2018-06" db="EMBL/GenBank/DDBJ databases">
        <authorList>
            <person name="Zhirakovskaya E."/>
        </authorList>
    </citation>
    <scope>NUCLEOTIDE SEQUENCE</scope>
</reference>
<accession>A0A3B1DXW2</accession>
<organism evidence="1">
    <name type="scientific">hydrothermal vent metagenome</name>
    <dbReference type="NCBI Taxonomy" id="652676"/>
    <lineage>
        <taxon>unclassified sequences</taxon>
        <taxon>metagenomes</taxon>
        <taxon>ecological metagenomes</taxon>
    </lineage>
</organism>
<name>A0A3B1DXW2_9ZZZZ</name>
<dbReference type="AlphaFoldDB" id="A0A3B1DXW2"/>
<evidence type="ECO:0008006" key="2">
    <source>
        <dbReference type="Google" id="ProtNLM"/>
    </source>
</evidence>
<proteinExistence type="predicted"/>
<gene>
    <name evidence="1" type="ORF">MNBD_NITROSPIRAE01-879</name>
</gene>
<protein>
    <recommendedName>
        <fullName evidence="2">Rap1a immunity protein domain-containing protein</fullName>
    </recommendedName>
</protein>
<evidence type="ECO:0000313" key="1">
    <source>
        <dbReference type="EMBL" id="VAX33747.1"/>
    </source>
</evidence>